<dbReference type="InterPro" id="IPR006597">
    <property type="entry name" value="Sel1-like"/>
</dbReference>
<dbReference type="AlphaFoldDB" id="A0A9N9FDC9"/>
<dbReference type="InterPro" id="IPR011990">
    <property type="entry name" value="TPR-like_helical_dom_sf"/>
</dbReference>
<dbReference type="SUPFAM" id="SSF81901">
    <property type="entry name" value="HCP-like"/>
    <property type="match status" value="1"/>
</dbReference>
<protein>
    <submittedName>
        <fullName evidence="1">11916_t:CDS:1</fullName>
    </submittedName>
</protein>
<dbReference type="Proteomes" id="UP000789375">
    <property type="component" value="Unassembled WGS sequence"/>
</dbReference>
<dbReference type="InterPro" id="IPR059179">
    <property type="entry name" value="MLKL-like_MCAfunc"/>
</dbReference>
<evidence type="ECO:0000313" key="2">
    <source>
        <dbReference type="Proteomes" id="UP000789375"/>
    </source>
</evidence>
<dbReference type="Gene3D" id="1.20.930.20">
    <property type="entry name" value="Adaptor protein Cbl, N-terminal domain"/>
    <property type="match status" value="1"/>
</dbReference>
<dbReference type="InterPro" id="IPR036537">
    <property type="entry name" value="Adaptor_Cbl_N_dom_sf"/>
</dbReference>
<comment type="caution">
    <text evidence="1">The sequence shown here is derived from an EMBL/GenBank/DDBJ whole genome shotgun (WGS) entry which is preliminary data.</text>
</comment>
<name>A0A9N9FDC9_FUNMO</name>
<sequence>MKDFAKKLDDVANIVEPIASTTGKFTAAIGEAAIATVPFAKFVPLISEIGNVLNEIVEIVQAAEHNKRTCKALLQRVRAAGLAVFDLKIRRDENKEFFVNRNYLYLQNLVNVIVNIEKFVKEISQMNTLMKYLKAKSVEKTFSELCREFDSWINLLSFTILIKEKIRVEDEAQQLKSDQEDLYKYLTEMGVNVKEIGTDVKEFKGEFSSMVLKINTMNNKMEKILDEQNKSAVRNETNVEYYQNKIDKIFTESNKLDFTDYKETNEQRNDGPVNQDPEFRPKITDMFKELRNILKEFIKASPSPINSQKQIYVPPKLKKPPIPTPQRQFSMDQDEFVIKYEDLPDSESFNYMTLAEAELQHRLDKEKVIAELFKEVADDEANEFPEAKLRYGDCLHNGKGVNQNLEEALKYFEKAAENGLKWQCCGGAKRDEQKAIYYMKLAAYNEYIPAIKFCKEHHIDIE</sequence>
<dbReference type="Pfam" id="PF08238">
    <property type="entry name" value="Sel1"/>
    <property type="match status" value="2"/>
</dbReference>
<dbReference type="CDD" id="cd21037">
    <property type="entry name" value="MLKL_NTD"/>
    <property type="match status" value="1"/>
</dbReference>
<accession>A0A9N9FDC9</accession>
<keyword evidence="2" id="KW-1185">Reference proteome</keyword>
<dbReference type="EMBL" id="CAJVPP010000968">
    <property type="protein sequence ID" value="CAG8525215.1"/>
    <property type="molecule type" value="Genomic_DNA"/>
</dbReference>
<dbReference type="GO" id="GO:0007166">
    <property type="term" value="P:cell surface receptor signaling pathway"/>
    <property type="evidence" value="ECO:0007669"/>
    <property type="project" value="InterPro"/>
</dbReference>
<proteinExistence type="predicted"/>
<reference evidence="1" key="1">
    <citation type="submission" date="2021-06" db="EMBL/GenBank/DDBJ databases">
        <authorList>
            <person name="Kallberg Y."/>
            <person name="Tangrot J."/>
            <person name="Rosling A."/>
        </authorList>
    </citation>
    <scope>NUCLEOTIDE SEQUENCE</scope>
    <source>
        <strain evidence="1">87-6 pot B 2015</strain>
    </source>
</reference>
<gene>
    <name evidence="1" type="ORF">FMOSSE_LOCUS5232</name>
</gene>
<evidence type="ECO:0000313" key="1">
    <source>
        <dbReference type="EMBL" id="CAG8525215.1"/>
    </source>
</evidence>
<dbReference type="Gene3D" id="1.25.40.10">
    <property type="entry name" value="Tetratricopeptide repeat domain"/>
    <property type="match status" value="1"/>
</dbReference>
<organism evidence="1 2">
    <name type="scientific">Funneliformis mosseae</name>
    <name type="common">Endomycorrhizal fungus</name>
    <name type="synonym">Glomus mosseae</name>
    <dbReference type="NCBI Taxonomy" id="27381"/>
    <lineage>
        <taxon>Eukaryota</taxon>
        <taxon>Fungi</taxon>
        <taxon>Fungi incertae sedis</taxon>
        <taxon>Mucoromycota</taxon>
        <taxon>Glomeromycotina</taxon>
        <taxon>Glomeromycetes</taxon>
        <taxon>Glomerales</taxon>
        <taxon>Glomeraceae</taxon>
        <taxon>Funneliformis</taxon>
    </lineage>
</organism>
<dbReference type="SMART" id="SM00671">
    <property type="entry name" value="SEL1"/>
    <property type="match status" value="1"/>
</dbReference>